<dbReference type="PANTHER" id="PTHR37535:SF2">
    <property type="entry name" value="FINGER DOMAIN PROTEIN, PUTATIVE (AFU_ORTHOLOGUE AFUA_6G09300)-RELATED"/>
    <property type="match status" value="1"/>
</dbReference>
<keyword evidence="4" id="KW-1185">Reference proteome</keyword>
<sequence length="764" mass="89238">MSRNKDVFYAGDHSDVEATASDVSFQLESGDASDGSSTTELTEPDHRHSLPRGRRASRPPSSVKEPSNSDLLPDFSDDPDDDTDEDLREVPLDYGRSQKTKTRRVRIEQRWHKYCRTKTAEPGALPKWKKAEIALHQATPDDIYRFLNYCLKLKRGRKGRLLKGIKKASSLRADWKTFRGYYRNVTRKQIRQEDSEEINAGIRKLVDKWELDQKERDKTPVYVQDLTEFNETVLRTQERRFYLGYERIQLCLFTMLGIYTVNRLDALLSLQFKHLHFSIQTDPLGGPPIPLIEIRSEHVKKFLGLTQINNFPLPEIIDDPSLIFSPHVFLFGILFSLNAFEAPRLTSMARLRELLTEDGRQEMQLPLNPEIEEYFIFCRTKVVDGKPTLVWNEPINASTMSGRLRTLGEIHGWLHSMFAHRMRYGGGKVLNESGVVSEAQQNLIMKHSNIRTFLDHYLPRHVDTDMQNIMNGRESNRGLMRAITRMSRWIDKRRPRLLSVEQRASLRQHPEYLAAVQRRDDAMEAYRCDPTSENWARRQRREREVTSTFHRLGRALRKQVRSEFDRKQAVLDIERQLSGAAINDREAKEVLRIQDQMPAAQINLIEKLFTWPTSNSLEDEWQRRNVAMEAVAQYCSAWEGGPLRGRPKRAVSTDESDDDQNPLRKRVAHEDYQPQACPTELDVALHAADQHIKEETKPRKCFQCFGNRQLPDHCRMKTWSEYKSVVRHFRTTHLNDRQCNYCEEQLFHEMHLRRHAEAVHRLAT</sequence>
<dbReference type="EMBL" id="JAVDPF010000021">
    <property type="protein sequence ID" value="KAL1873654.1"/>
    <property type="molecule type" value="Genomic_DNA"/>
</dbReference>
<gene>
    <name evidence="3" type="ORF">Plec18167_006171</name>
</gene>
<organism evidence="3 4">
    <name type="scientific">Paecilomyces lecythidis</name>
    <dbReference type="NCBI Taxonomy" id="3004212"/>
    <lineage>
        <taxon>Eukaryota</taxon>
        <taxon>Fungi</taxon>
        <taxon>Dikarya</taxon>
        <taxon>Ascomycota</taxon>
        <taxon>Pezizomycotina</taxon>
        <taxon>Eurotiomycetes</taxon>
        <taxon>Eurotiomycetidae</taxon>
        <taxon>Eurotiales</taxon>
        <taxon>Thermoascaceae</taxon>
        <taxon>Paecilomyces</taxon>
    </lineage>
</organism>
<evidence type="ECO:0000313" key="3">
    <source>
        <dbReference type="EMBL" id="KAL1873654.1"/>
    </source>
</evidence>
<reference evidence="3 4" key="1">
    <citation type="journal article" date="2024" name="IMA Fungus">
        <title>IMA Genome - F19 : A genome assembly and annotation guide to empower mycologists, including annotated draft genome sequences of Ceratocystis pirilliformis, Diaporthe australafricana, Fusarium ophioides, Paecilomyces lecythidis, and Sporothrix stenoceras.</title>
        <authorList>
            <person name="Aylward J."/>
            <person name="Wilson A.M."/>
            <person name="Visagie C.M."/>
            <person name="Spraker J."/>
            <person name="Barnes I."/>
            <person name="Buitendag C."/>
            <person name="Ceriani C."/>
            <person name="Del Mar Angel L."/>
            <person name="du Plessis D."/>
            <person name="Fuchs T."/>
            <person name="Gasser K."/>
            <person name="Kramer D."/>
            <person name="Li W."/>
            <person name="Munsamy K."/>
            <person name="Piso A."/>
            <person name="Price J.L."/>
            <person name="Sonnekus B."/>
            <person name="Thomas C."/>
            <person name="van der Nest A."/>
            <person name="van Dijk A."/>
            <person name="van Heerden A."/>
            <person name="van Vuuren N."/>
            <person name="Yilmaz N."/>
            <person name="Duong T.A."/>
            <person name="van der Merwe N.A."/>
            <person name="Wingfield M.J."/>
            <person name="Wingfield B.D."/>
        </authorList>
    </citation>
    <scope>NUCLEOTIDE SEQUENCE [LARGE SCALE GENOMIC DNA]</scope>
    <source>
        <strain evidence="3 4">CMW 18167</strain>
    </source>
</reference>
<dbReference type="Pfam" id="PF11917">
    <property type="entry name" value="DUF3435"/>
    <property type="match status" value="1"/>
</dbReference>
<evidence type="ECO:0000259" key="2">
    <source>
        <dbReference type="PROSITE" id="PS00028"/>
    </source>
</evidence>
<proteinExistence type="predicted"/>
<dbReference type="PROSITE" id="PS00028">
    <property type="entry name" value="ZINC_FINGER_C2H2_1"/>
    <property type="match status" value="1"/>
</dbReference>
<feature type="compositionally biased region" description="Acidic residues" evidence="1">
    <location>
        <begin position="75"/>
        <end position="87"/>
    </location>
</feature>
<comment type="caution">
    <text evidence="3">The sequence shown here is derived from an EMBL/GenBank/DDBJ whole genome shotgun (WGS) entry which is preliminary data.</text>
</comment>
<feature type="domain" description="C2H2-type" evidence="2">
    <location>
        <begin position="739"/>
        <end position="760"/>
    </location>
</feature>
<name>A0ABR3XCJ6_9EURO</name>
<feature type="compositionally biased region" description="Basic and acidic residues" evidence="1">
    <location>
        <begin position="1"/>
        <end position="16"/>
    </location>
</feature>
<dbReference type="InterPro" id="IPR021842">
    <property type="entry name" value="DUF3435"/>
</dbReference>
<evidence type="ECO:0000256" key="1">
    <source>
        <dbReference type="SAM" id="MobiDB-lite"/>
    </source>
</evidence>
<dbReference type="InterPro" id="IPR013087">
    <property type="entry name" value="Znf_C2H2_type"/>
</dbReference>
<dbReference type="Proteomes" id="UP001583193">
    <property type="component" value="Unassembled WGS sequence"/>
</dbReference>
<accession>A0ABR3XCJ6</accession>
<evidence type="ECO:0000313" key="4">
    <source>
        <dbReference type="Proteomes" id="UP001583193"/>
    </source>
</evidence>
<protein>
    <recommendedName>
        <fullName evidence="2">C2H2-type domain-containing protein</fullName>
    </recommendedName>
</protein>
<feature type="region of interest" description="Disordered" evidence="1">
    <location>
        <begin position="1"/>
        <end position="101"/>
    </location>
</feature>
<dbReference type="PANTHER" id="PTHR37535">
    <property type="entry name" value="FLUG DOMAIN PROTEIN"/>
    <property type="match status" value="1"/>
</dbReference>
<feature type="compositionally biased region" description="Low complexity" evidence="1">
    <location>
        <begin position="58"/>
        <end position="74"/>
    </location>
</feature>
<feature type="region of interest" description="Disordered" evidence="1">
    <location>
        <begin position="643"/>
        <end position="662"/>
    </location>
</feature>